<keyword evidence="1" id="KW-1133">Transmembrane helix</keyword>
<gene>
    <name evidence="2" type="ORF">E6C60_1698</name>
</gene>
<dbReference type="KEGG" id="palo:E6C60_1698"/>
<keyword evidence="1" id="KW-0812">Transmembrane</keyword>
<evidence type="ECO:0000256" key="1">
    <source>
        <dbReference type="SAM" id="Phobius"/>
    </source>
</evidence>
<dbReference type="Proteomes" id="UP000300879">
    <property type="component" value="Chromosome"/>
</dbReference>
<dbReference type="SMART" id="SM00567">
    <property type="entry name" value="EZ_HEAT"/>
    <property type="match status" value="3"/>
</dbReference>
<dbReference type="AlphaFoldDB" id="A0A4P8XJH4"/>
<keyword evidence="2" id="KW-0456">Lyase</keyword>
<name>A0A4P8XJH4_9BACL</name>
<keyword evidence="1" id="KW-0472">Membrane</keyword>
<proteinExistence type="predicted"/>
<dbReference type="SUPFAM" id="SSF48371">
    <property type="entry name" value="ARM repeat"/>
    <property type="match status" value="1"/>
</dbReference>
<dbReference type="InterPro" id="IPR016024">
    <property type="entry name" value="ARM-type_fold"/>
</dbReference>
<feature type="transmembrane region" description="Helical" evidence="1">
    <location>
        <begin position="6"/>
        <end position="28"/>
    </location>
</feature>
<keyword evidence="3" id="KW-1185">Reference proteome</keyword>
<dbReference type="RefSeq" id="WP_138225444.1">
    <property type="nucleotide sequence ID" value="NZ_CP040396.1"/>
</dbReference>
<evidence type="ECO:0000313" key="3">
    <source>
        <dbReference type="Proteomes" id="UP000300879"/>
    </source>
</evidence>
<sequence length="396" mass="43687">MFSNMELAYGFIYVCSGLIAAGIILLFTMKLRHQAEQKQMEAFKEKHRDYFIYLQSHLHDDVQLALPQGRLEPLERRVVEDKLIQWIERLKGESRSKLVSLCQEAGFVEAEKRMLSSLFPGKRVEAAYRLGGMRAAEAVPEMLELLQTMRYGPESIIVARAIAKSADQYEFIRAMLKQLLASGKPVQHLAADMLLETRLESAGLLRRLLQEEELGILKAALAAMWGQAVPAVVPALGRLAFNGQEDVRAEAVKLYLASNPVLKDDTISQLMSDKEWEVRAVTAKALGRIHAAGSIPLLQAALADDSWHVRHNSAESLSLLGEQGFEALCQAALGAGAAREIALSRIEQVMGSERSTQAVDQIVAFNKIKLVYESYFGISSKKAAVQMAGVGGDYSA</sequence>
<dbReference type="Pfam" id="PF13646">
    <property type="entry name" value="HEAT_2"/>
    <property type="match status" value="1"/>
</dbReference>
<protein>
    <submittedName>
        <fullName evidence="2">PBS lyase HEAT domain protein repeat-containing protein</fullName>
    </submittedName>
</protein>
<accession>A0A4P8XJH4</accession>
<dbReference type="OrthoDB" id="2112914at2"/>
<dbReference type="Gene3D" id="1.25.10.10">
    <property type="entry name" value="Leucine-rich Repeat Variant"/>
    <property type="match status" value="1"/>
</dbReference>
<dbReference type="InterPro" id="IPR011989">
    <property type="entry name" value="ARM-like"/>
</dbReference>
<dbReference type="InterPro" id="IPR004155">
    <property type="entry name" value="PBS_lyase_HEAT"/>
</dbReference>
<dbReference type="GO" id="GO:0016829">
    <property type="term" value="F:lyase activity"/>
    <property type="evidence" value="ECO:0007669"/>
    <property type="project" value="UniProtKB-KW"/>
</dbReference>
<organism evidence="2 3">
    <name type="scientific">Paenibacillus algicola</name>
    <dbReference type="NCBI Taxonomy" id="2565926"/>
    <lineage>
        <taxon>Bacteria</taxon>
        <taxon>Bacillati</taxon>
        <taxon>Bacillota</taxon>
        <taxon>Bacilli</taxon>
        <taxon>Bacillales</taxon>
        <taxon>Paenibacillaceae</taxon>
        <taxon>Paenibacillus</taxon>
    </lineage>
</organism>
<dbReference type="EMBL" id="CP040396">
    <property type="protein sequence ID" value="QCT02413.1"/>
    <property type="molecule type" value="Genomic_DNA"/>
</dbReference>
<reference evidence="2 3" key="1">
    <citation type="submission" date="2019-05" db="EMBL/GenBank/DDBJ databases">
        <authorList>
            <person name="Chen C."/>
        </authorList>
    </citation>
    <scope>NUCLEOTIDE SEQUENCE [LARGE SCALE GENOMIC DNA]</scope>
    <source>
        <strain evidence="2 3">HB172198</strain>
    </source>
</reference>
<dbReference type="Pfam" id="PF03130">
    <property type="entry name" value="HEAT_PBS"/>
    <property type="match status" value="1"/>
</dbReference>
<evidence type="ECO:0000313" key="2">
    <source>
        <dbReference type="EMBL" id="QCT02413.1"/>
    </source>
</evidence>